<gene>
    <name evidence="2" type="ORF">E4099_00120</name>
</gene>
<dbReference type="EMBL" id="SRID01000001">
    <property type="protein sequence ID" value="TGB19595.1"/>
    <property type="molecule type" value="Genomic_DNA"/>
</dbReference>
<evidence type="ECO:0000313" key="3">
    <source>
        <dbReference type="Proteomes" id="UP000297948"/>
    </source>
</evidence>
<feature type="compositionally biased region" description="Basic and acidic residues" evidence="1">
    <location>
        <begin position="33"/>
        <end position="44"/>
    </location>
</feature>
<name>A0A4Z0HJV0_9ACTN</name>
<feature type="region of interest" description="Disordered" evidence="1">
    <location>
        <begin position="24"/>
        <end position="45"/>
    </location>
</feature>
<proteinExistence type="predicted"/>
<sequence length="69" mass="8134">MTQARTRASWASDPGICPTCGKHSCRPRRSRLPHTDRKHPEQSRCRCPGVHRADDQCRYPPERHLHRHR</sequence>
<keyword evidence="3" id="KW-1185">Reference proteome</keyword>
<evidence type="ECO:0000256" key="1">
    <source>
        <dbReference type="SAM" id="MobiDB-lite"/>
    </source>
</evidence>
<evidence type="ECO:0000313" key="2">
    <source>
        <dbReference type="EMBL" id="TGB19595.1"/>
    </source>
</evidence>
<accession>A0A4Z0HJV0</accession>
<dbReference type="Proteomes" id="UP000297948">
    <property type="component" value="Unassembled WGS sequence"/>
</dbReference>
<organism evidence="2 3">
    <name type="scientific">Streptomyces palmae</name>
    <dbReference type="NCBI Taxonomy" id="1701085"/>
    <lineage>
        <taxon>Bacteria</taxon>
        <taxon>Bacillati</taxon>
        <taxon>Actinomycetota</taxon>
        <taxon>Actinomycetes</taxon>
        <taxon>Kitasatosporales</taxon>
        <taxon>Streptomycetaceae</taxon>
        <taxon>Streptomyces</taxon>
    </lineage>
</organism>
<reference evidence="2 3" key="1">
    <citation type="submission" date="2019-03" db="EMBL/GenBank/DDBJ databases">
        <authorList>
            <person name="Gonzalez-Pimentel J.L."/>
        </authorList>
    </citation>
    <scope>NUCLEOTIDE SEQUENCE [LARGE SCALE GENOMIC DNA]</scope>
    <source>
        <strain evidence="2 3">JCM 31289</strain>
    </source>
</reference>
<dbReference type="AlphaFoldDB" id="A0A4Z0HJV0"/>
<comment type="caution">
    <text evidence="2">The sequence shown here is derived from an EMBL/GenBank/DDBJ whole genome shotgun (WGS) entry which is preliminary data.</text>
</comment>
<protein>
    <submittedName>
        <fullName evidence="2">Uncharacterized protein</fullName>
    </submittedName>
</protein>